<dbReference type="Gene3D" id="2.60.120.200">
    <property type="match status" value="1"/>
</dbReference>
<dbReference type="InterPro" id="IPR013320">
    <property type="entry name" value="ConA-like_dom_sf"/>
</dbReference>
<gene>
    <name evidence="5" type="ORF">DYE49_08300</name>
    <name evidence="4" type="ORF">HNP77_000161</name>
</gene>
<evidence type="ECO:0000313" key="4">
    <source>
        <dbReference type="EMBL" id="MBB5217817.1"/>
    </source>
</evidence>
<dbReference type="CDD" id="cd08023">
    <property type="entry name" value="GH16_laminarinase_like"/>
    <property type="match status" value="1"/>
</dbReference>
<dbReference type="InterPro" id="IPR000757">
    <property type="entry name" value="Beta-glucanase-like"/>
</dbReference>
<evidence type="ECO:0000259" key="3">
    <source>
        <dbReference type="PROSITE" id="PS51762"/>
    </source>
</evidence>
<dbReference type="PROSITE" id="PS51257">
    <property type="entry name" value="PROKAR_LIPOPROTEIN"/>
    <property type="match status" value="1"/>
</dbReference>
<dbReference type="KEGG" id="trc:DYE49_08300"/>
<comment type="similarity">
    <text evidence="1">Belongs to the glycosyl hydrolase 16 family.</text>
</comment>
<evidence type="ECO:0000313" key="6">
    <source>
        <dbReference type="Proteomes" id="UP000578697"/>
    </source>
</evidence>
<dbReference type="EMBL" id="CP031517">
    <property type="protein sequence ID" value="QOS40456.1"/>
    <property type="molecule type" value="Genomic_DNA"/>
</dbReference>
<feature type="chain" id="PRO_5033940300" evidence="2">
    <location>
        <begin position="21"/>
        <end position="304"/>
    </location>
</feature>
<sequence>MKRKYKILGTTAAAVLAASAVITSCCFLPEEDEELDLSKYELVWADEFDGNSLDTDNWNEVVWAKGTVNNEVQSYAKGKTSIVDDDDATDGKVLRLTATGSGASWVSARLDTSTKFNFKYGYVEARLRMPVAYDKSTGGNVIENNGVWPAFWMMPEDAVDEDGNSLGTGGEYGVWPRSGELDIMEYSPSTSGEKTYATIHHATSKTDATDDYMSLGGKFFDDPYEWHTYGLLWTSGTVEAYYDGKSLGTVYANPGSNNWAKYPYDQNFYIILNLAMGGTLGGSINSDMKRAEYDVDYVRVYKAK</sequence>
<dbReference type="PROSITE" id="PS51762">
    <property type="entry name" value="GH16_2"/>
    <property type="match status" value="1"/>
</dbReference>
<proteinExistence type="inferred from homology"/>
<reference evidence="4 6" key="2">
    <citation type="submission" date="2020-08" db="EMBL/GenBank/DDBJ databases">
        <title>Genomic Encyclopedia of Type Strains, Phase IV (KMG-IV): sequencing the most valuable type-strain genomes for metagenomic binning, comparative biology and taxonomic classification.</title>
        <authorList>
            <person name="Goeker M."/>
        </authorList>
    </citation>
    <scope>NUCLEOTIDE SEQUENCE [LARGE SCALE GENOMIC DNA]</scope>
    <source>
        <strain evidence="4 6">DSM 103679</strain>
    </source>
</reference>
<feature type="domain" description="GH16" evidence="3">
    <location>
        <begin position="46"/>
        <end position="304"/>
    </location>
</feature>
<dbReference type="AlphaFoldDB" id="A0A840S835"/>
<dbReference type="PANTHER" id="PTHR10963:SF55">
    <property type="entry name" value="GLYCOSIDE HYDROLASE FAMILY 16 PROTEIN"/>
    <property type="match status" value="1"/>
</dbReference>
<dbReference type="RefSeq" id="WP_184651263.1">
    <property type="nucleotide sequence ID" value="NZ_JACHFR010000001.1"/>
</dbReference>
<dbReference type="SUPFAM" id="SSF49899">
    <property type="entry name" value="Concanavalin A-like lectins/glucanases"/>
    <property type="match status" value="1"/>
</dbReference>
<dbReference type="GO" id="GO:0004553">
    <property type="term" value="F:hydrolase activity, hydrolyzing O-glycosyl compounds"/>
    <property type="evidence" value="ECO:0007669"/>
    <property type="project" value="InterPro"/>
</dbReference>
<keyword evidence="5" id="KW-0378">Hydrolase</keyword>
<dbReference type="Pfam" id="PF00722">
    <property type="entry name" value="Glyco_hydro_16"/>
    <property type="match status" value="1"/>
</dbReference>
<keyword evidence="2" id="KW-0732">Signal</keyword>
<dbReference type="InterPro" id="IPR050546">
    <property type="entry name" value="Glycosyl_Hydrlase_16"/>
</dbReference>
<accession>A0A840S835</accession>
<evidence type="ECO:0000313" key="5">
    <source>
        <dbReference type="EMBL" id="QOS40456.1"/>
    </source>
</evidence>
<dbReference type="GO" id="GO:0005975">
    <property type="term" value="P:carbohydrate metabolic process"/>
    <property type="evidence" value="ECO:0007669"/>
    <property type="project" value="InterPro"/>
</dbReference>
<evidence type="ECO:0000256" key="1">
    <source>
        <dbReference type="ARBA" id="ARBA00006865"/>
    </source>
</evidence>
<keyword evidence="6" id="KW-1185">Reference proteome</keyword>
<organism evidence="4 6">
    <name type="scientific">Treponema rectale</name>
    <dbReference type="NCBI Taxonomy" id="744512"/>
    <lineage>
        <taxon>Bacteria</taxon>
        <taxon>Pseudomonadati</taxon>
        <taxon>Spirochaetota</taxon>
        <taxon>Spirochaetia</taxon>
        <taxon>Spirochaetales</taxon>
        <taxon>Treponemataceae</taxon>
        <taxon>Treponema</taxon>
    </lineage>
</organism>
<dbReference type="Proteomes" id="UP000578697">
    <property type="component" value="Unassembled WGS sequence"/>
</dbReference>
<reference evidence="5 7" key="1">
    <citation type="submission" date="2018-08" db="EMBL/GenBank/DDBJ databases">
        <title>The first complete genome of Treponema rectale (CHPAT), a commensal spirochete of the bovine rectum.</title>
        <authorList>
            <person name="Staton G.J."/>
            <person name="Clegg S.R."/>
            <person name="Carter S.D."/>
            <person name="Radford A.D."/>
            <person name="Darby A."/>
            <person name="Hall N."/>
            <person name="Birtles R.J."/>
            <person name="Evans N.J."/>
        </authorList>
    </citation>
    <scope>NUCLEOTIDE SEQUENCE [LARGE SCALE GENOMIC DNA]</scope>
    <source>
        <strain evidence="5 7">CHPA</strain>
    </source>
</reference>
<evidence type="ECO:0000256" key="2">
    <source>
        <dbReference type="SAM" id="SignalP"/>
    </source>
</evidence>
<dbReference type="Proteomes" id="UP000593591">
    <property type="component" value="Chromosome"/>
</dbReference>
<name>A0A840S835_9SPIR</name>
<feature type="signal peptide" evidence="2">
    <location>
        <begin position="1"/>
        <end position="20"/>
    </location>
</feature>
<dbReference type="EMBL" id="JACHFR010000001">
    <property type="protein sequence ID" value="MBB5217817.1"/>
    <property type="molecule type" value="Genomic_DNA"/>
</dbReference>
<protein>
    <submittedName>
        <fullName evidence="4">Beta-glucanase (GH16 family)</fullName>
    </submittedName>
    <submittedName>
        <fullName evidence="5">Glycoside hydrolase family 16 protein</fullName>
    </submittedName>
</protein>
<evidence type="ECO:0000313" key="7">
    <source>
        <dbReference type="Proteomes" id="UP000593591"/>
    </source>
</evidence>
<dbReference type="PANTHER" id="PTHR10963">
    <property type="entry name" value="GLYCOSYL HYDROLASE-RELATED"/>
    <property type="match status" value="1"/>
</dbReference>